<dbReference type="Proteomes" id="UP000825935">
    <property type="component" value="Chromosome 35"/>
</dbReference>
<comment type="caution">
    <text evidence="1">The sequence shown here is derived from an EMBL/GenBank/DDBJ whole genome shotgun (WGS) entry which is preliminary data.</text>
</comment>
<evidence type="ECO:0000313" key="2">
    <source>
        <dbReference type="Proteomes" id="UP000825935"/>
    </source>
</evidence>
<proteinExistence type="predicted"/>
<protein>
    <submittedName>
        <fullName evidence="1">Uncharacterized protein</fullName>
    </submittedName>
</protein>
<dbReference type="AlphaFoldDB" id="A0A8T2QI04"/>
<name>A0A8T2QI04_CERRI</name>
<organism evidence="1 2">
    <name type="scientific">Ceratopteris richardii</name>
    <name type="common">Triangle waterfern</name>
    <dbReference type="NCBI Taxonomy" id="49495"/>
    <lineage>
        <taxon>Eukaryota</taxon>
        <taxon>Viridiplantae</taxon>
        <taxon>Streptophyta</taxon>
        <taxon>Embryophyta</taxon>
        <taxon>Tracheophyta</taxon>
        <taxon>Polypodiopsida</taxon>
        <taxon>Polypodiidae</taxon>
        <taxon>Polypodiales</taxon>
        <taxon>Pteridineae</taxon>
        <taxon>Pteridaceae</taxon>
        <taxon>Parkerioideae</taxon>
        <taxon>Ceratopteris</taxon>
    </lineage>
</organism>
<gene>
    <name evidence="1" type="ORF">KP509_35G064600</name>
</gene>
<keyword evidence="2" id="KW-1185">Reference proteome</keyword>
<dbReference type="EMBL" id="CM035440">
    <property type="protein sequence ID" value="KAH7283165.1"/>
    <property type="molecule type" value="Genomic_DNA"/>
</dbReference>
<evidence type="ECO:0000313" key="1">
    <source>
        <dbReference type="EMBL" id="KAH7283165.1"/>
    </source>
</evidence>
<reference evidence="1" key="1">
    <citation type="submission" date="2021-08" db="EMBL/GenBank/DDBJ databases">
        <title>WGS assembly of Ceratopteris richardii.</title>
        <authorList>
            <person name="Marchant D.B."/>
            <person name="Chen G."/>
            <person name="Jenkins J."/>
            <person name="Shu S."/>
            <person name="Leebens-Mack J."/>
            <person name="Grimwood J."/>
            <person name="Schmutz J."/>
            <person name="Soltis P."/>
            <person name="Soltis D."/>
            <person name="Chen Z.-H."/>
        </authorList>
    </citation>
    <scope>NUCLEOTIDE SEQUENCE</scope>
    <source>
        <strain evidence="1">Whitten #5841</strain>
        <tissue evidence="1">Leaf</tissue>
    </source>
</reference>
<sequence length="245" mass="26122">MTECITRGGSYMDSEAQMTKSRSHLKCSSQFVNMPLAIMDSALNDAVLTCSSNTTVSGGTSSMDTGTDTALDVSYLCSFSSSNSSDTDPLDMSLKCQGDFTGSDNDEDNVGAKGECGVEVSSAKTIMMSANLNQTSNCSTVIISDGDDGEVHVSHRMHWKTKKTSTTCSITKTLNSNSSALVLMTTLTTNCSSISRTYKAGTLSFYKCCIESSTDVTEMVTEKCNNKDIDQGLLSPFMVNDAVLL</sequence>
<accession>A0A8T2QI04</accession>